<dbReference type="InterPro" id="IPR010653">
    <property type="entry name" value="NlpB/DapX"/>
</dbReference>
<dbReference type="Proteomes" id="UP000294418">
    <property type="component" value="Chromosome"/>
</dbReference>
<name>A0A451DC16_9GAMM</name>
<proteinExistence type="predicted"/>
<dbReference type="Pfam" id="PF06804">
    <property type="entry name" value="Lipoprotein_18"/>
    <property type="match status" value="1"/>
</dbReference>
<dbReference type="AlphaFoldDB" id="A0A451DC16"/>
<protein>
    <submittedName>
        <fullName evidence="1">Outer membrane protein assembly factor BamC</fullName>
    </submittedName>
</protein>
<dbReference type="RefSeq" id="WP_157989510.1">
    <property type="nucleotide sequence ID" value="NZ_LR217720.1"/>
</dbReference>
<sequence precursor="true">MANSRYKYNIITIWMLVLVICVSSCSSNPHMINTEVFSKDELSSNHFEELKCPRGMVLPITNDFWYIPPFVHNIRQKDAQIDLQPPRQMFTSTHNTNMHLFGNIGTWVINDFLGSSSWLNIVDIIKKSHFAIVYRQDNRQTLYTDWIYWSRKEDTPYLGRYKISVHRHDYQDILTVTLVLLRKKENLVYDSSTVQQYTAKMLQYLSSKLASYSAHQPTSSRISRSSYKDLIYVTNSTDYAGFPNLILHAPFNYAWKWLPQTLTGLGMEIKECNYTQGRLMVKYNSRNQRGVHKAGNKDLYLKNGNYKIQVGDLGTHSSLQFFNVEGYPLSRCQNEALVSLFNRYV</sequence>
<accession>A0A451DC16</accession>
<evidence type="ECO:0000313" key="1">
    <source>
        <dbReference type="EMBL" id="VFP83943.1"/>
    </source>
</evidence>
<dbReference type="Gene3D" id="3.30.310.170">
    <property type="entry name" value="Outer membrane protein assembly factor BamC"/>
    <property type="match status" value="1"/>
</dbReference>
<dbReference type="InterPro" id="IPR042268">
    <property type="entry name" value="BamC_C"/>
</dbReference>
<dbReference type="Gene3D" id="3.30.530.50">
    <property type="match status" value="1"/>
</dbReference>
<dbReference type="OrthoDB" id="5686855at2"/>
<gene>
    <name evidence="1" type="primary">bamC</name>
    <name evidence="1" type="ORF">ERCILAFE3058_055</name>
</gene>
<organism evidence="1 2">
    <name type="scientific">Candidatus Erwinia haradaeae</name>
    <dbReference type="NCBI Taxonomy" id="1922217"/>
    <lineage>
        <taxon>Bacteria</taxon>
        <taxon>Pseudomonadati</taxon>
        <taxon>Pseudomonadota</taxon>
        <taxon>Gammaproteobacteria</taxon>
        <taxon>Enterobacterales</taxon>
        <taxon>Erwiniaceae</taxon>
        <taxon>Erwinia</taxon>
    </lineage>
</organism>
<dbReference type="EMBL" id="LR217720">
    <property type="protein sequence ID" value="VFP83943.1"/>
    <property type="molecule type" value="Genomic_DNA"/>
</dbReference>
<reference evidence="1 2" key="1">
    <citation type="submission" date="2019-02" db="EMBL/GenBank/DDBJ databases">
        <authorList>
            <person name="Manzano-Marin A."/>
            <person name="Manzano-Marin A."/>
        </authorList>
    </citation>
    <scope>NUCLEOTIDE SEQUENCE [LARGE SCALE GENOMIC DNA]</scope>
    <source>
        <strain evidence="1 2">ErCilaricifoliae</strain>
    </source>
</reference>
<evidence type="ECO:0000313" key="2">
    <source>
        <dbReference type="Proteomes" id="UP000294418"/>
    </source>
</evidence>